<name>A0ACD5YVX2_AVESA</name>
<evidence type="ECO:0000313" key="2">
    <source>
        <dbReference type="Proteomes" id="UP001732700"/>
    </source>
</evidence>
<protein>
    <submittedName>
        <fullName evidence="1">Uncharacterized protein</fullName>
    </submittedName>
</protein>
<sequence length="391" mass="43969">MSSFTGVSVITDGKLCTTSAVDAGTDSGYHLLVVKDYSRTAREIPNGKGIQSGPFMVGGHKWHIGYYPNGDEPSCADSVSVYIYCLHDDMEEEAVEAKFEFSFVDNVESQMPNYLRATKTFSFSGKDHRSGYEVFMKRDVLEQSAHLKDDCFTIRCDIMVCNDLNTQEDDGGTMSDIGEHLKILLQEKVGSDVTFEVGGETFPAHRCVLAARSKVFKAQLFGPMMEGITSSAIHIKDMEAKVFAALLSFIYTDSFPEMDKDKSMHKEGQEEEEEGQEEEAADPVTWLQWLQDLFVAADRCDIQQLKFLCEKKLSEHIGVSSVASALVLAEKHHCHRLKEACFKFIQVQSLPCLEIVMESEGWKHITMTYPTVLKELIAKFASNQKNNKRKR</sequence>
<dbReference type="EnsemblPlants" id="AVESA.00010b.r2.6CG1076470.2">
    <property type="protein sequence ID" value="AVESA.00010b.r2.6CG1076470.2.CDS.1"/>
    <property type="gene ID" value="AVESA.00010b.r2.6CG1076470"/>
</dbReference>
<keyword evidence="2" id="KW-1185">Reference proteome</keyword>
<proteinExistence type="predicted"/>
<accession>A0ACD5YVX2</accession>
<organism evidence="1 2">
    <name type="scientific">Avena sativa</name>
    <name type="common">Oat</name>
    <dbReference type="NCBI Taxonomy" id="4498"/>
    <lineage>
        <taxon>Eukaryota</taxon>
        <taxon>Viridiplantae</taxon>
        <taxon>Streptophyta</taxon>
        <taxon>Embryophyta</taxon>
        <taxon>Tracheophyta</taxon>
        <taxon>Spermatophyta</taxon>
        <taxon>Magnoliopsida</taxon>
        <taxon>Liliopsida</taxon>
        <taxon>Poales</taxon>
        <taxon>Poaceae</taxon>
        <taxon>BOP clade</taxon>
        <taxon>Pooideae</taxon>
        <taxon>Poodae</taxon>
        <taxon>Poeae</taxon>
        <taxon>Poeae Chloroplast Group 1 (Aveneae type)</taxon>
        <taxon>Aveninae</taxon>
        <taxon>Avena</taxon>
    </lineage>
</organism>
<dbReference type="Proteomes" id="UP001732700">
    <property type="component" value="Chromosome 6C"/>
</dbReference>
<reference evidence="1" key="1">
    <citation type="submission" date="2021-05" db="EMBL/GenBank/DDBJ databases">
        <authorList>
            <person name="Scholz U."/>
            <person name="Mascher M."/>
            <person name="Fiebig A."/>
        </authorList>
    </citation>
    <scope>NUCLEOTIDE SEQUENCE [LARGE SCALE GENOMIC DNA]</scope>
</reference>
<evidence type="ECO:0000313" key="1">
    <source>
        <dbReference type="EnsemblPlants" id="AVESA.00010b.r2.6CG1076470.2.CDS.1"/>
    </source>
</evidence>
<reference evidence="1" key="2">
    <citation type="submission" date="2025-09" db="UniProtKB">
        <authorList>
            <consortium name="EnsemblPlants"/>
        </authorList>
    </citation>
    <scope>IDENTIFICATION</scope>
</reference>